<evidence type="ECO:0000313" key="1">
    <source>
        <dbReference type="EMBL" id="SFJ40980.1"/>
    </source>
</evidence>
<reference evidence="1 2" key="1">
    <citation type="submission" date="2016-10" db="EMBL/GenBank/DDBJ databases">
        <authorList>
            <person name="de Groot N.N."/>
        </authorList>
    </citation>
    <scope>NUCLEOTIDE SEQUENCE [LARGE SCALE GENOMIC DNA]</scope>
    <source>
        <strain evidence="1 2">CGMCC 1.8891</strain>
    </source>
</reference>
<dbReference type="RefSeq" id="WP_066605274.1">
    <property type="nucleotide sequence ID" value="NZ_FORY01000004.1"/>
</dbReference>
<dbReference type="Proteomes" id="UP000183299">
    <property type="component" value="Unassembled WGS sequence"/>
</dbReference>
<dbReference type="EMBL" id="FORY01000004">
    <property type="protein sequence ID" value="SFJ40980.1"/>
    <property type="molecule type" value="Genomic_DNA"/>
</dbReference>
<dbReference type="STRING" id="576117.SAMN04488138_104260"/>
<keyword evidence="2" id="KW-1185">Reference proteome</keyword>
<dbReference type="GO" id="GO:0006260">
    <property type="term" value="P:DNA replication"/>
    <property type="evidence" value="ECO:0007669"/>
    <property type="project" value="InterPro"/>
</dbReference>
<dbReference type="GeneID" id="98666935"/>
<proteinExistence type="predicted"/>
<dbReference type="AlphaFoldDB" id="A0A1I3R4M9"/>
<protein>
    <submittedName>
        <fullName evidence="1">Uncharacterized protein</fullName>
    </submittedName>
</protein>
<dbReference type="InterPro" id="IPR036977">
    <property type="entry name" value="DNA_primase_Znf_CHC2"/>
</dbReference>
<name>A0A1I3R4M9_9RHOB</name>
<evidence type="ECO:0000313" key="2">
    <source>
        <dbReference type="Proteomes" id="UP000183299"/>
    </source>
</evidence>
<dbReference type="GO" id="GO:0008270">
    <property type="term" value="F:zinc ion binding"/>
    <property type="evidence" value="ECO:0007669"/>
    <property type="project" value="InterPro"/>
</dbReference>
<dbReference type="SUPFAM" id="SSF57783">
    <property type="entry name" value="Zinc beta-ribbon"/>
    <property type="match status" value="1"/>
</dbReference>
<dbReference type="GO" id="GO:0003677">
    <property type="term" value="F:DNA binding"/>
    <property type="evidence" value="ECO:0007669"/>
    <property type="project" value="InterPro"/>
</dbReference>
<dbReference type="Gene3D" id="3.90.580.10">
    <property type="entry name" value="Zinc finger, CHC2-type domain"/>
    <property type="match status" value="1"/>
</dbReference>
<organism evidence="1 2">
    <name type="scientific">Celeribacter halophilus</name>
    <dbReference type="NCBI Taxonomy" id="576117"/>
    <lineage>
        <taxon>Bacteria</taxon>
        <taxon>Pseudomonadati</taxon>
        <taxon>Pseudomonadota</taxon>
        <taxon>Alphaproteobacteria</taxon>
        <taxon>Rhodobacterales</taxon>
        <taxon>Roseobacteraceae</taxon>
        <taxon>Celeribacter</taxon>
    </lineage>
</organism>
<gene>
    <name evidence="1" type="ORF">SAMN04488138_104260</name>
</gene>
<accession>A0A1I3R4M9</accession>
<sequence>MTTNALNTAPRNKGPRHIIFVVVNDACMRNFWEVLATWLPDGKQVGREWVARNPTRADRKAGSFKINMDTGRWADFATNDAGGDPVSLYAYLRGLTQMAAARELMNLWGLRP</sequence>